<dbReference type="EMBL" id="MU089870">
    <property type="protein sequence ID" value="KAF7849097.1"/>
    <property type="molecule type" value="Genomic_DNA"/>
</dbReference>
<comment type="caution">
    <text evidence="2">The sequence shown here is derived from an EMBL/GenBank/DDBJ whole genome shotgun (WGS) entry which is preliminary data.</text>
</comment>
<reference evidence="2" key="1">
    <citation type="submission" date="2020-05" db="EMBL/GenBank/DDBJ databases">
        <title>WGS assembly of Corymbia citriodora subspecies variegata.</title>
        <authorList>
            <person name="Barry K."/>
            <person name="Hundley H."/>
            <person name="Shu S."/>
            <person name="Jenkins J."/>
            <person name="Grimwood J."/>
            <person name="Baten A."/>
        </authorList>
    </citation>
    <scope>NUCLEOTIDE SEQUENCE</scope>
    <source>
        <strain evidence="2">CV2-018</strain>
    </source>
</reference>
<dbReference type="AlphaFoldDB" id="A0A8T0CNA1"/>
<name>A0A8T0CNA1_CORYI</name>
<feature type="compositionally biased region" description="Basic and acidic residues" evidence="1">
    <location>
        <begin position="38"/>
        <end position="49"/>
    </location>
</feature>
<proteinExistence type="predicted"/>
<dbReference type="Gramene" id="rna-gnl|WGS:JABURB|Cocit.L1251.1">
    <property type="protein sequence ID" value="cds-KAF7849097.1"/>
    <property type="gene ID" value="gene-BT93_L1251"/>
</dbReference>
<evidence type="ECO:0000256" key="1">
    <source>
        <dbReference type="SAM" id="MobiDB-lite"/>
    </source>
</evidence>
<keyword evidence="3" id="KW-1185">Reference proteome</keyword>
<feature type="region of interest" description="Disordered" evidence="1">
    <location>
        <begin position="28"/>
        <end position="49"/>
    </location>
</feature>
<organism evidence="2 3">
    <name type="scientific">Corymbia citriodora subsp. variegata</name>
    <dbReference type="NCBI Taxonomy" id="360336"/>
    <lineage>
        <taxon>Eukaryota</taxon>
        <taxon>Viridiplantae</taxon>
        <taxon>Streptophyta</taxon>
        <taxon>Embryophyta</taxon>
        <taxon>Tracheophyta</taxon>
        <taxon>Spermatophyta</taxon>
        <taxon>Magnoliopsida</taxon>
        <taxon>eudicotyledons</taxon>
        <taxon>Gunneridae</taxon>
        <taxon>Pentapetalae</taxon>
        <taxon>rosids</taxon>
        <taxon>malvids</taxon>
        <taxon>Myrtales</taxon>
        <taxon>Myrtaceae</taxon>
        <taxon>Myrtoideae</taxon>
        <taxon>Eucalypteae</taxon>
        <taxon>Corymbia</taxon>
    </lineage>
</organism>
<accession>A0A8T0CNA1</accession>
<evidence type="ECO:0000313" key="3">
    <source>
        <dbReference type="Proteomes" id="UP000806378"/>
    </source>
</evidence>
<evidence type="ECO:0000313" key="2">
    <source>
        <dbReference type="EMBL" id="KAF7849097.1"/>
    </source>
</evidence>
<dbReference type="Proteomes" id="UP000806378">
    <property type="component" value="Unassembled WGS sequence"/>
</dbReference>
<gene>
    <name evidence="2" type="ORF">BT93_L1251</name>
</gene>
<sequence length="90" mass="10444">MIGLLFYGADRRNGRRFPPEKIINRVGLTRNRNRSRERRASPEPARVDFGVERPPEPQWYVCFSALPPFRLSQRLRSTQNGVISVFEGLS</sequence>
<protein>
    <submittedName>
        <fullName evidence="2">Uncharacterized protein</fullName>
    </submittedName>
</protein>